<dbReference type="SUPFAM" id="SSF52540">
    <property type="entry name" value="P-loop containing nucleoside triphosphate hydrolases"/>
    <property type="match status" value="1"/>
</dbReference>
<feature type="domain" description="ABC transporter" evidence="6">
    <location>
        <begin position="6"/>
        <end position="210"/>
    </location>
</feature>
<dbReference type="Proteomes" id="UP001501509">
    <property type="component" value="Unassembled WGS sequence"/>
</dbReference>
<dbReference type="InterPro" id="IPR003439">
    <property type="entry name" value="ABC_transporter-like_ATP-bd"/>
</dbReference>
<organism evidence="7 8">
    <name type="scientific">Actinomadura fulvescens</name>
    <dbReference type="NCBI Taxonomy" id="46160"/>
    <lineage>
        <taxon>Bacteria</taxon>
        <taxon>Bacillati</taxon>
        <taxon>Actinomycetota</taxon>
        <taxon>Actinomycetes</taxon>
        <taxon>Streptosporangiales</taxon>
        <taxon>Thermomonosporaceae</taxon>
        <taxon>Actinomadura</taxon>
    </lineage>
</organism>
<evidence type="ECO:0000256" key="4">
    <source>
        <dbReference type="ARBA" id="ARBA00022840"/>
    </source>
</evidence>
<protein>
    <recommendedName>
        <fullName evidence="6">ABC transporter domain-containing protein</fullName>
    </recommendedName>
</protein>
<sequence>MNGNVIGISGVRVRFGELPALRDVSLTVAEGEIYAVLGRPGAGKTTLLEVAAGLRRPEAGTAGRRDGARWAAVWAEGGLFPGLTVAEVVDTWRHWTSDPLPRDEALGATGLTALLDTPFELLSRGQKRRLDLSLAMLGRPEVLFLDEPTAGFGATSTNWIWSALWSLAANGVTVMLATSDPRDACRANRHDLLAEGRLLPAGALNLDRFYAA</sequence>
<evidence type="ECO:0000256" key="5">
    <source>
        <dbReference type="ARBA" id="ARBA00023251"/>
    </source>
</evidence>
<keyword evidence="2" id="KW-0813">Transport</keyword>
<accession>A0ABN3PN35</accession>
<keyword evidence="3" id="KW-0547">Nucleotide-binding</keyword>
<dbReference type="EMBL" id="BAAATD010000003">
    <property type="protein sequence ID" value="GAA2594589.1"/>
    <property type="molecule type" value="Genomic_DNA"/>
</dbReference>
<evidence type="ECO:0000259" key="6">
    <source>
        <dbReference type="PROSITE" id="PS50893"/>
    </source>
</evidence>
<keyword evidence="5" id="KW-0046">Antibiotic resistance</keyword>
<evidence type="ECO:0000256" key="1">
    <source>
        <dbReference type="ARBA" id="ARBA00004202"/>
    </source>
</evidence>
<dbReference type="RefSeq" id="WP_344541295.1">
    <property type="nucleotide sequence ID" value="NZ_BAAATD010000003.1"/>
</dbReference>
<name>A0ABN3PN35_9ACTN</name>
<dbReference type="InterPro" id="IPR003593">
    <property type="entry name" value="AAA+_ATPase"/>
</dbReference>
<dbReference type="SMART" id="SM00382">
    <property type="entry name" value="AAA"/>
    <property type="match status" value="1"/>
</dbReference>
<reference evidence="7 8" key="1">
    <citation type="journal article" date="2019" name="Int. J. Syst. Evol. Microbiol.">
        <title>The Global Catalogue of Microorganisms (GCM) 10K type strain sequencing project: providing services to taxonomists for standard genome sequencing and annotation.</title>
        <authorList>
            <consortium name="The Broad Institute Genomics Platform"/>
            <consortium name="The Broad Institute Genome Sequencing Center for Infectious Disease"/>
            <person name="Wu L."/>
            <person name="Ma J."/>
        </authorList>
    </citation>
    <scope>NUCLEOTIDE SEQUENCE [LARGE SCALE GENOMIC DNA]</scope>
    <source>
        <strain evidence="7 8">JCM 6833</strain>
    </source>
</reference>
<comment type="caution">
    <text evidence="7">The sequence shown here is derived from an EMBL/GenBank/DDBJ whole genome shotgun (WGS) entry which is preliminary data.</text>
</comment>
<proteinExistence type="predicted"/>
<evidence type="ECO:0000256" key="2">
    <source>
        <dbReference type="ARBA" id="ARBA00022448"/>
    </source>
</evidence>
<dbReference type="Pfam" id="PF00005">
    <property type="entry name" value="ABC_tran"/>
    <property type="match status" value="1"/>
</dbReference>
<dbReference type="PROSITE" id="PS50893">
    <property type="entry name" value="ABC_TRANSPORTER_2"/>
    <property type="match status" value="1"/>
</dbReference>
<evidence type="ECO:0000313" key="8">
    <source>
        <dbReference type="Proteomes" id="UP001501509"/>
    </source>
</evidence>
<evidence type="ECO:0000313" key="7">
    <source>
        <dbReference type="EMBL" id="GAA2594589.1"/>
    </source>
</evidence>
<keyword evidence="4" id="KW-0067">ATP-binding</keyword>
<keyword evidence="8" id="KW-1185">Reference proteome</keyword>
<evidence type="ECO:0000256" key="3">
    <source>
        <dbReference type="ARBA" id="ARBA00022741"/>
    </source>
</evidence>
<gene>
    <name evidence="7" type="ORF">GCM10010411_29770</name>
</gene>
<dbReference type="PANTHER" id="PTHR42711:SF16">
    <property type="entry name" value="ABC TRANSPORTER ATP-BINDING PROTEIN"/>
    <property type="match status" value="1"/>
</dbReference>
<comment type="subcellular location">
    <subcellularLocation>
        <location evidence="1">Cell membrane</location>
        <topology evidence="1">Peripheral membrane protein</topology>
    </subcellularLocation>
</comment>
<dbReference type="CDD" id="cd03230">
    <property type="entry name" value="ABC_DR_subfamily_A"/>
    <property type="match status" value="1"/>
</dbReference>
<dbReference type="PANTHER" id="PTHR42711">
    <property type="entry name" value="ABC TRANSPORTER ATP-BINDING PROTEIN"/>
    <property type="match status" value="1"/>
</dbReference>
<dbReference type="InterPro" id="IPR027417">
    <property type="entry name" value="P-loop_NTPase"/>
</dbReference>
<dbReference type="InterPro" id="IPR050763">
    <property type="entry name" value="ABC_transporter_ATP-binding"/>
</dbReference>
<dbReference type="Gene3D" id="3.40.50.300">
    <property type="entry name" value="P-loop containing nucleotide triphosphate hydrolases"/>
    <property type="match status" value="1"/>
</dbReference>